<reference evidence="1" key="1">
    <citation type="submission" date="2024-02" db="EMBL/GenBank/DDBJ databases">
        <title>Bacteria isolated from the canopy kelp, Nereocystis luetkeana.</title>
        <authorList>
            <person name="Pfister C.A."/>
            <person name="Younker I.T."/>
            <person name="Light S.H."/>
        </authorList>
    </citation>
    <scope>NUCLEOTIDE SEQUENCE</scope>
    <source>
        <strain evidence="1">TN.2.01</strain>
    </source>
</reference>
<evidence type="ECO:0000313" key="2">
    <source>
        <dbReference type="Proteomes" id="UP001374952"/>
    </source>
</evidence>
<accession>A0ACC6RA16</accession>
<dbReference type="EMBL" id="JBAKAX010000316">
    <property type="protein sequence ID" value="MEL0606623.1"/>
    <property type="molecule type" value="Genomic_DNA"/>
</dbReference>
<comment type="caution">
    <text evidence="1">The sequence shown here is derived from an EMBL/GenBank/DDBJ whole genome shotgun (WGS) entry which is preliminary data.</text>
</comment>
<gene>
    <name evidence="1" type="ORF">V6250_21140</name>
</gene>
<feature type="non-terminal residue" evidence="1">
    <location>
        <position position="1"/>
    </location>
</feature>
<dbReference type="Proteomes" id="UP001374952">
    <property type="component" value="Unassembled WGS sequence"/>
</dbReference>
<name>A0ACC6RA16_9GAMM</name>
<keyword evidence="2" id="KW-1185">Reference proteome</keyword>
<evidence type="ECO:0000313" key="1">
    <source>
        <dbReference type="EMBL" id="MEL0606623.1"/>
    </source>
</evidence>
<proteinExistence type="predicted"/>
<sequence length="70" mass="7826">RAVGLVVDTGIHAFGWSRQIAFDYLASHTALPHSAVEDQIDPYISWPGQALSYNMGEIKIRELRAKAEKE</sequence>
<feature type="non-terminal residue" evidence="1">
    <location>
        <position position="70"/>
    </location>
</feature>
<organism evidence="1 2">
    <name type="scientific">Pseudoalteromonas undina</name>
    <dbReference type="NCBI Taxonomy" id="43660"/>
    <lineage>
        <taxon>Bacteria</taxon>
        <taxon>Pseudomonadati</taxon>
        <taxon>Pseudomonadota</taxon>
        <taxon>Gammaproteobacteria</taxon>
        <taxon>Alteromonadales</taxon>
        <taxon>Pseudoalteromonadaceae</taxon>
        <taxon>Pseudoalteromonas</taxon>
    </lineage>
</organism>
<protein>
    <submittedName>
        <fullName evidence="1">DUF885 family protein</fullName>
    </submittedName>
</protein>